<proteinExistence type="predicted"/>
<evidence type="ECO:0000256" key="1">
    <source>
        <dbReference type="SAM" id="MobiDB-lite"/>
    </source>
</evidence>
<organism evidence="2 3">
    <name type="scientific">Leishmania martiniquensis</name>
    <dbReference type="NCBI Taxonomy" id="1580590"/>
    <lineage>
        <taxon>Eukaryota</taxon>
        <taxon>Discoba</taxon>
        <taxon>Euglenozoa</taxon>
        <taxon>Kinetoplastea</taxon>
        <taxon>Metakinetoplastina</taxon>
        <taxon>Trypanosomatida</taxon>
        <taxon>Trypanosomatidae</taxon>
        <taxon>Leishmaniinae</taxon>
        <taxon>Leishmania</taxon>
    </lineage>
</organism>
<dbReference type="AlphaFoldDB" id="A0A836KRT1"/>
<accession>A0A836KRT1</accession>
<keyword evidence="3" id="KW-1185">Reference proteome</keyword>
<dbReference type="EMBL" id="JAFEUZ010000012">
    <property type="protein sequence ID" value="KAG5484521.1"/>
    <property type="molecule type" value="Genomic_DNA"/>
</dbReference>
<feature type="compositionally biased region" description="Basic and acidic residues" evidence="1">
    <location>
        <begin position="41"/>
        <end position="52"/>
    </location>
</feature>
<feature type="compositionally biased region" description="Acidic residues" evidence="1">
    <location>
        <begin position="382"/>
        <end position="396"/>
    </location>
</feature>
<name>A0A836KRT1_9TRYP</name>
<gene>
    <name evidence="2" type="ORF">LSCM1_07896</name>
</gene>
<sequence>MMSVDRCAGDDPAETAVKSPPPHPWYHSPSQSASSACVNDAYRRSHSMRDSSKTNGSPEPVFVPRLGASRDLPSSVTHFLSLSSASSSAAAKELRRQMLVVRDYCVGLSNRIKGKELLSQGGRHISRKVEATADFNSCLYVIFATSLVFTGETEDDAKDTLRSILGKLKAAQESGDEKVFRAATVEVVNRILLCTPLRPPACDAVRKSGGVKRRPNAEQQLRDECLDFLSAEDGIPVLREGVWQRWLNFFETGYIRYVEQLLEEQQRAAEAPAAAGAASGTDDDDEAAHNGEAAPAFAAPALLGVPFFTSWHSYWTSPPSAYAQFCHLLLAIFFVRTRDFSLNYLARVTRLVHCYSYQLEFEDGHPIPVKVGGGEADDDVVNEEAAEPAQREEEEERSLPMPEFDSGVTRRTLMSISLSAERGRSPADEGHERLSKPRRRCHKCFTTEELPEELRPSADAVKEEEVTVTKDAQEEHSHVPAVRHTDKMELLDVSASRQRERE</sequence>
<dbReference type="GeneID" id="92517758"/>
<evidence type="ECO:0000313" key="3">
    <source>
        <dbReference type="Proteomes" id="UP000673552"/>
    </source>
</evidence>
<dbReference type="Proteomes" id="UP000673552">
    <property type="component" value="Unassembled WGS sequence"/>
</dbReference>
<dbReference type="RefSeq" id="XP_067180459.1">
    <property type="nucleotide sequence ID" value="XM_067325246.1"/>
</dbReference>
<feature type="region of interest" description="Disordered" evidence="1">
    <location>
        <begin position="1"/>
        <end position="66"/>
    </location>
</feature>
<dbReference type="KEGG" id="lmat:92517758"/>
<protein>
    <submittedName>
        <fullName evidence="2">Uncharacterized protein</fullName>
    </submittedName>
</protein>
<dbReference type="OrthoDB" id="273735at2759"/>
<reference evidence="3" key="2">
    <citation type="journal article" date="2021" name="Sci. Data">
        <title>Chromosome-scale genome sequencing, assembly and annotation of six genomes from subfamily Leishmaniinae.</title>
        <authorList>
            <person name="Almutairi H."/>
            <person name="Urbaniak M.D."/>
            <person name="Bates M.D."/>
            <person name="Jariyapan N."/>
            <person name="Kwakye-Nuako G."/>
            <person name="Thomaz Soccol V."/>
            <person name="Al-Salem W.S."/>
            <person name="Dillon R.J."/>
            <person name="Bates P.A."/>
            <person name="Gatherer D."/>
        </authorList>
    </citation>
    <scope>NUCLEOTIDE SEQUENCE [LARGE SCALE GENOMIC DNA]</scope>
</reference>
<feature type="region of interest" description="Disordered" evidence="1">
    <location>
        <begin position="382"/>
        <end position="406"/>
    </location>
</feature>
<reference evidence="3" key="1">
    <citation type="journal article" date="2021" name="Microbiol. Resour. Announc.">
        <title>LGAAP: Leishmaniinae Genome Assembly and Annotation Pipeline.</title>
        <authorList>
            <person name="Almutairi H."/>
            <person name="Urbaniak M.D."/>
            <person name="Bates M.D."/>
            <person name="Jariyapan N."/>
            <person name="Kwakye-Nuako G."/>
            <person name="Thomaz-Soccol V."/>
            <person name="Al-Salem W.S."/>
            <person name="Dillon R.J."/>
            <person name="Bates P.A."/>
            <person name="Gatherer D."/>
        </authorList>
    </citation>
    <scope>NUCLEOTIDE SEQUENCE [LARGE SCALE GENOMIC DNA]</scope>
</reference>
<feature type="compositionally biased region" description="Basic and acidic residues" evidence="1">
    <location>
        <begin position="421"/>
        <end position="435"/>
    </location>
</feature>
<comment type="caution">
    <text evidence="2">The sequence shown here is derived from an EMBL/GenBank/DDBJ whole genome shotgun (WGS) entry which is preliminary data.</text>
</comment>
<feature type="region of interest" description="Disordered" evidence="1">
    <location>
        <begin position="418"/>
        <end position="437"/>
    </location>
</feature>
<feature type="compositionally biased region" description="Basic and acidic residues" evidence="1">
    <location>
        <begin position="452"/>
        <end position="490"/>
    </location>
</feature>
<feature type="region of interest" description="Disordered" evidence="1">
    <location>
        <begin position="447"/>
        <end position="502"/>
    </location>
</feature>
<evidence type="ECO:0000313" key="2">
    <source>
        <dbReference type="EMBL" id="KAG5484521.1"/>
    </source>
</evidence>